<evidence type="ECO:0000313" key="1">
    <source>
        <dbReference type="RefSeq" id="XP_028137733.1"/>
    </source>
</evidence>
<accession>A0A6P7FY36</accession>
<dbReference type="AlphaFoldDB" id="A0A6P7FY36"/>
<gene>
    <name evidence="1" type="primary">LOC114332194</name>
</gene>
<protein>
    <submittedName>
        <fullName evidence="1">Dynein heavy chain 7, axonemal-like</fullName>
    </submittedName>
</protein>
<reference evidence="1" key="1">
    <citation type="submission" date="2025-08" db="UniProtKB">
        <authorList>
            <consortium name="RefSeq"/>
        </authorList>
    </citation>
    <scope>IDENTIFICATION</scope>
    <source>
        <tissue evidence="1">Whole insect</tissue>
    </source>
</reference>
<organism evidence="1">
    <name type="scientific">Diabrotica virgifera virgifera</name>
    <name type="common">western corn rootworm</name>
    <dbReference type="NCBI Taxonomy" id="50390"/>
    <lineage>
        <taxon>Eukaryota</taxon>
        <taxon>Metazoa</taxon>
        <taxon>Ecdysozoa</taxon>
        <taxon>Arthropoda</taxon>
        <taxon>Hexapoda</taxon>
        <taxon>Insecta</taxon>
        <taxon>Pterygota</taxon>
        <taxon>Neoptera</taxon>
        <taxon>Endopterygota</taxon>
        <taxon>Coleoptera</taxon>
        <taxon>Polyphaga</taxon>
        <taxon>Cucujiformia</taxon>
        <taxon>Chrysomeloidea</taxon>
        <taxon>Chrysomelidae</taxon>
        <taxon>Galerucinae</taxon>
        <taxon>Diabroticina</taxon>
        <taxon>Diabroticites</taxon>
        <taxon>Diabrotica</taxon>
    </lineage>
</organism>
<proteinExistence type="predicted"/>
<dbReference type="RefSeq" id="XP_028137733.1">
    <property type="nucleotide sequence ID" value="XM_028281932.1"/>
</dbReference>
<name>A0A6P7FY36_DIAVI</name>
<dbReference type="InParanoid" id="A0A6P7FY36"/>
<sequence>MANRIMPQVIYSIGDEYQTISDKALAIPDDTHELIATIRYVADVQAITMLDLEDKLRDVMNYILLLTDYVIFTPVEMKLNNNAFQW</sequence>